<dbReference type="Pfam" id="PF08240">
    <property type="entry name" value="ADH_N"/>
    <property type="match status" value="1"/>
</dbReference>
<dbReference type="Gene3D" id="3.90.180.10">
    <property type="entry name" value="Medium-chain alcohol dehydrogenases, catalytic domain"/>
    <property type="match status" value="2"/>
</dbReference>
<keyword evidence="7" id="KW-1185">Reference proteome</keyword>
<dbReference type="SMART" id="SM00829">
    <property type="entry name" value="PKS_ER"/>
    <property type="match status" value="1"/>
</dbReference>
<dbReference type="InterPro" id="IPR011032">
    <property type="entry name" value="GroES-like_sf"/>
</dbReference>
<dbReference type="RefSeq" id="WP_367772931.1">
    <property type="nucleotide sequence ID" value="NZ_JBFNXR010000031.1"/>
</dbReference>
<comment type="caution">
    <text evidence="6">The sequence shown here is derived from an EMBL/GenBank/DDBJ whole genome shotgun (WGS) entry which is preliminary data.</text>
</comment>
<keyword evidence="2 4" id="KW-0862">Zinc</keyword>
<dbReference type="SUPFAM" id="SSF51735">
    <property type="entry name" value="NAD(P)-binding Rossmann-fold domains"/>
    <property type="match status" value="1"/>
</dbReference>
<evidence type="ECO:0000256" key="2">
    <source>
        <dbReference type="ARBA" id="ARBA00022833"/>
    </source>
</evidence>
<accession>A0ABV3RC74</accession>
<sequence length="340" mass="35430">MTKPLQRVGRLHEAGRIQLDTAEIPEAEPQDIVVQVNRAGICGTDLAIFRAGSPVPGTVLGHEFSGTVVAAGNRVTGVAAGDRIVANPMMDYLGLGRLPGAFAEYLRLPEVDVGRNVFVLPDTVSDEAGALIEPFAVALHAINRARAQVGERIVIYGAGPIGICVLVGLKARGIDGVLVVEPSAHRREMALGMGASAVHDPLDGSPTDFVASHFGMSDAGDGGPASGLADVAFDCAGVASSLDAAMLSLRRRGRLALVADPQDCPLAPLRLVMLRELEVIGSATYDDEFHEAIDLLASGRADLSALVTHRFPLAKISDAFAMQMDSAQAGKVLIVPGIHG</sequence>
<dbReference type="SUPFAM" id="SSF50129">
    <property type="entry name" value="GroES-like"/>
    <property type="match status" value="1"/>
</dbReference>
<dbReference type="PROSITE" id="PS00059">
    <property type="entry name" value="ADH_ZINC"/>
    <property type="match status" value="1"/>
</dbReference>
<dbReference type="InterPro" id="IPR013149">
    <property type="entry name" value="ADH-like_C"/>
</dbReference>
<name>A0ABV3RC74_9SPHN</name>
<organism evidence="6 7">
    <name type="scientific">Novosphingobium rhizovicinum</name>
    <dbReference type="NCBI Taxonomy" id="3228928"/>
    <lineage>
        <taxon>Bacteria</taxon>
        <taxon>Pseudomonadati</taxon>
        <taxon>Pseudomonadota</taxon>
        <taxon>Alphaproteobacteria</taxon>
        <taxon>Sphingomonadales</taxon>
        <taxon>Sphingomonadaceae</taxon>
        <taxon>Novosphingobium</taxon>
    </lineage>
</organism>
<dbReference type="InterPro" id="IPR002328">
    <property type="entry name" value="ADH_Zn_CS"/>
</dbReference>
<evidence type="ECO:0000259" key="5">
    <source>
        <dbReference type="SMART" id="SM00829"/>
    </source>
</evidence>
<dbReference type="EMBL" id="JBFNXR010000031">
    <property type="protein sequence ID" value="MEW9855432.1"/>
    <property type="molecule type" value="Genomic_DNA"/>
</dbReference>
<proteinExistence type="inferred from homology"/>
<comment type="cofactor">
    <cofactor evidence="4">
        <name>Zn(2+)</name>
        <dbReference type="ChEBI" id="CHEBI:29105"/>
    </cofactor>
</comment>
<evidence type="ECO:0000256" key="4">
    <source>
        <dbReference type="RuleBase" id="RU361277"/>
    </source>
</evidence>
<keyword evidence="1 4" id="KW-0479">Metal-binding</keyword>
<evidence type="ECO:0000313" key="7">
    <source>
        <dbReference type="Proteomes" id="UP001556118"/>
    </source>
</evidence>
<gene>
    <name evidence="6" type="ORF">ABUH87_09640</name>
</gene>
<evidence type="ECO:0000256" key="1">
    <source>
        <dbReference type="ARBA" id="ARBA00022723"/>
    </source>
</evidence>
<dbReference type="Gene3D" id="3.40.50.720">
    <property type="entry name" value="NAD(P)-binding Rossmann-like Domain"/>
    <property type="match status" value="1"/>
</dbReference>
<reference evidence="6 7" key="1">
    <citation type="submission" date="2024-06" db="EMBL/GenBank/DDBJ databases">
        <title>Novosphingobium rhizovicinus M1R2S20.</title>
        <authorList>
            <person name="Sun J.-Q."/>
        </authorList>
    </citation>
    <scope>NUCLEOTIDE SEQUENCE [LARGE SCALE GENOMIC DNA]</scope>
    <source>
        <strain evidence="6 7">M1R2S20</strain>
    </source>
</reference>
<dbReference type="PANTHER" id="PTHR43401">
    <property type="entry name" value="L-THREONINE 3-DEHYDROGENASE"/>
    <property type="match status" value="1"/>
</dbReference>
<dbReference type="Proteomes" id="UP001556118">
    <property type="component" value="Unassembled WGS sequence"/>
</dbReference>
<dbReference type="InterPro" id="IPR013154">
    <property type="entry name" value="ADH-like_N"/>
</dbReference>
<dbReference type="InterPro" id="IPR050129">
    <property type="entry name" value="Zn_alcohol_dh"/>
</dbReference>
<dbReference type="Pfam" id="PF00107">
    <property type="entry name" value="ADH_zinc_N"/>
    <property type="match status" value="1"/>
</dbReference>
<dbReference type="InterPro" id="IPR036291">
    <property type="entry name" value="NAD(P)-bd_dom_sf"/>
</dbReference>
<protein>
    <submittedName>
        <fullName evidence="6">Zinc-binding dehydrogenase</fullName>
    </submittedName>
</protein>
<feature type="domain" description="Enoyl reductase (ER)" evidence="5">
    <location>
        <begin position="15"/>
        <end position="334"/>
    </location>
</feature>
<dbReference type="PANTHER" id="PTHR43401:SF2">
    <property type="entry name" value="L-THREONINE 3-DEHYDROGENASE"/>
    <property type="match status" value="1"/>
</dbReference>
<evidence type="ECO:0000256" key="3">
    <source>
        <dbReference type="ARBA" id="ARBA00023002"/>
    </source>
</evidence>
<dbReference type="InterPro" id="IPR020843">
    <property type="entry name" value="ER"/>
</dbReference>
<evidence type="ECO:0000313" key="6">
    <source>
        <dbReference type="EMBL" id="MEW9855432.1"/>
    </source>
</evidence>
<keyword evidence="3" id="KW-0560">Oxidoreductase</keyword>
<comment type="similarity">
    <text evidence="4">Belongs to the zinc-containing alcohol dehydrogenase family.</text>
</comment>